<dbReference type="InterPro" id="IPR022796">
    <property type="entry name" value="Chloroa_b-bind"/>
</dbReference>
<evidence type="ECO:0000256" key="5">
    <source>
        <dbReference type="SAM" id="MobiDB-lite"/>
    </source>
</evidence>
<sequence length="395" mass="41513">PLLAQTILTRALRAAPAQPVSAAMAVLSRAIISHPTFASLGAGAAAFAPTGAQLRGPAPPQSPAAAPQQPQAAAAGAAAPLAAVGVAAVLAAGARSRGAAKKARVAVQGQTVTTTDRLKGDPTAEGADGSLWKAAPSRVSDGIGAKDGSSWASYASGEVGIAFPITDKWDPLNLSSTDEKMERYTQVEIKHGRIAMIACIGYVMPEIFRFPGCEDFGHGLAALTTIPVEGWLQLVALIGAHEALLKPGTRAGAVNGADYGFGTEVFDGNPDFEKARRQTVERNNGRLAMIAIMGLMIQDYTFGVTPLQLINKGGFYGPPVDFIIKDIGMCSGYTYCATKERTARTIMRSGYSECYKPFQNGRYPPAPGQEWDDDWGCPDPEKEVEMSPSMPFLAI</sequence>
<keyword evidence="3" id="KW-0602">Photosynthesis</keyword>
<dbReference type="InterPro" id="IPR001344">
    <property type="entry name" value="Chloro_AB-bd_pln"/>
</dbReference>
<dbReference type="EMBL" id="CAUYUJ010012447">
    <property type="protein sequence ID" value="CAK0833954.1"/>
    <property type="molecule type" value="Genomic_DNA"/>
</dbReference>
<comment type="caution">
    <text evidence="6">The sequence shown here is derived from an EMBL/GenBank/DDBJ whole genome shotgun (WGS) entry which is preliminary data.</text>
</comment>
<dbReference type="Proteomes" id="UP001189429">
    <property type="component" value="Unassembled WGS sequence"/>
</dbReference>
<keyword evidence="2" id="KW-0150">Chloroplast</keyword>
<evidence type="ECO:0000256" key="1">
    <source>
        <dbReference type="ARBA" id="ARBA00004229"/>
    </source>
</evidence>
<evidence type="ECO:0000256" key="3">
    <source>
        <dbReference type="ARBA" id="ARBA00022531"/>
    </source>
</evidence>
<organism evidence="6 7">
    <name type="scientific">Prorocentrum cordatum</name>
    <dbReference type="NCBI Taxonomy" id="2364126"/>
    <lineage>
        <taxon>Eukaryota</taxon>
        <taxon>Sar</taxon>
        <taxon>Alveolata</taxon>
        <taxon>Dinophyceae</taxon>
        <taxon>Prorocentrales</taxon>
        <taxon>Prorocentraceae</taxon>
        <taxon>Prorocentrum</taxon>
    </lineage>
</organism>
<name>A0ABN9SPZ8_9DINO</name>
<keyword evidence="7" id="KW-1185">Reference proteome</keyword>
<evidence type="ECO:0008006" key="8">
    <source>
        <dbReference type="Google" id="ProtNLM"/>
    </source>
</evidence>
<feature type="non-terminal residue" evidence="6">
    <location>
        <position position="1"/>
    </location>
</feature>
<comment type="subcellular location">
    <subcellularLocation>
        <location evidence="1">Plastid</location>
        <location evidence="1">Chloroplast</location>
    </subcellularLocation>
</comment>
<evidence type="ECO:0000313" key="6">
    <source>
        <dbReference type="EMBL" id="CAK0833954.1"/>
    </source>
</evidence>
<keyword evidence="4" id="KW-0934">Plastid</keyword>
<protein>
    <recommendedName>
        <fullName evidence="8">Light-harvesting complex protein</fullName>
    </recommendedName>
</protein>
<dbReference type="SUPFAM" id="SSF103511">
    <property type="entry name" value="Chlorophyll a-b binding protein"/>
    <property type="match status" value="1"/>
</dbReference>
<feature type="region of interest" description="Disordered" evidence="5">
    <location>
        <begin position="102"/>
        <end position="130"/>
    </location>
</feature>
<reference evidence="6" key="1">
    <citation type="submission" date="2023-10" db="EMBL/GenBank/DDBJ databases">
        <authorList>
            <person name="Chen Y."/>
            <person name="Shah S."/>
            <person name="Dougan E. K."/>
            <person name="Thang M."/>
            <person name="Chan C."/>
        </authorList>
    </citation>
    <scope>NUCLEOTIDE SEQUENCE [LARGE SCALE GENOMIC DNA]</scope>
</reference>
<gene>
    <name evidence="6" type="ORF">PCOR1329_LOCUS31505</name>
</gene>
<accession>A0ABN9SPZ8</accession>
<dbReference type="Gene3D" id="1.10.3460.10">
    <property type="entry name" value="Chlorophyll a/b binding protein domain"/>
    <property type="match status" value="1"/>
</dbReference>
<proteinExistence type="predicted"/>
<evidence type="ECO:0000256" key="2">
    <source>
        <dbReference type="ARBA" id="ARBA00022528"/>
    </source>
</evidence>
<feature type="region of interest" description="Disordered" evidence="5">
    <location>
        <begin position="51"/>
        <end position="71"/>
    </location>
</feature>
<dbReference type="PANTHER" id="PTHR21649">
    <property type="entry name" value="CHLOROPHYLL A/B BINDING PROTEIN"/>
    <property type="match status" value="1"/>
</dbReference>
<evidence type="ECO:0000313" key="7">
    <source>
        <dbReference type="Proteomes" id="UP001189429"/>
    </source>
</evidence>
<evidence type="ECO:0000256" key="4">
    <source>
        <dbReference type="ARBA" id="ARBA00022640"/>
    </source>
</evidence>
<dbReference type="Pfam" id="PF00504">
    <property type="entry name" value="Chloroa_b-bind"/>
    <property type="match status" value="1"/>
</dbReference>